<dbReference type="EMBL" id="DRMH01000051">
    <property type="protein sequence ID" value="HFC97644.1"/>
    <property type="molecule type" value="Genomic_DNA"/>
</dbReference>
<dbReference type="Proteomes" id="UP000886043">
    <property type="component" value="Unassembled WGS sequence"/>
</dbReference>
<dbReference type="GO" id="GO:0003700">
    <property type="term" value="F:DNA-binding transcription factor activity"/>
    <property type="evidence" value="ECO:0007669"/>
    <property type="project" value="InterPro"/>
</dbReference>
<evidence type="ECO:0000256" key="1">
    <source>
        <dbReference type="ARBA" id="ARBA00009437"/>
    </source>
</evidence>
<evidence type="ECO:0000259" key="5">
    <source>
        <dbReference type="PROSITE" id="PS50931"/>
    </source>
</evidence>
<proteinExistence type="inferred from homology"/>
<dbReference type="InterPro" id="IPR047788">
    <property type="entry name" value="LysR-like_Sec_metab"/>
</dbReference>
<dbReference type="InterPro" id="IPR036390">
    <property type="entry name" value="WH_DNA-bd_sf"/>
</dbReference>
<protein>
    <submittedName>
        <fullName evidence="6">LysR family transcriptional regulator</fullName>
    </submittedName>
</protein>
<evidence type="ECO:0000256" key="3">
    <source>
        <dbReference type="ARBA" id="ARBA00023125"/>
    </source>
</evidence>
<dbReference type="SUPFAM" id="SSF46785">
    <property type="entry name" value="Winged helix' DNA-binding domain"/>
    <property type="match status" value="1"/>
</dbReference>
<dbReference type="AlphaFoldDB" id="A0A7C3GUJ7"/>
<reference evidence="6" key="1">
    <citation type="journal article" date="2020" name="mSystems">
        <title>Genome- and Community-Level Interaction Insights into Carbon Utilization and Element Cycling Functions of Hydrothermarchaeota in Hydrothermal Sediment.</title>
        <authorList>
            <person name="Zhou Z."/>
            <person name="Liu Y."/>
            <person name="Xu W."/>
            <person name="Pan J."/>
            <person name="Luo Z.H."/>
            <person name="Li M."/>
        </authorList>
    </citation>
    <scope>NUCLEOTIDE SEQUENCE [LARGE SCALE GENOMIC DNA]</scope>
    <source>
        <strain evidence="6">HyVt-483</strain>
    </source>
</reference>
<dbReference type="CDD" id="cd08420">
    <property type="entry name" value="PBP2_CysL_like"/>
    <property type="match status" value="1"/>
</dbReference>
<comment type="similarity">
    <text evidence="1">Belongs to the LysR transcriptional regulatory family.</text>
</comment>
<keyword evidence="3" id="KW-0238">DNA-binding</keyword>
<comment type="caution">
    <text evidence="6">The sequence shown here is derived from an EMBL/GenBank/DDBJ whole genome shotgun (WGS) entry which is preliminary data.</text>
</comment>
<name>A0A7C3GUJ7_9BACT</name>
<dbReference type="SUPFAM" id="SSF53850">
    <property type="entry name" value="Periplasmic binding protein-like II"/>
    <property type="match status" value="1"/>
</dbReference>
<dbReference type="InterPro" id="IPR005119">
    <property type="entry name" value="LysR_subst-bd"/>
</dbReference>
<organism evidence="6">
    <name type="scientific">Thermosulfurimonas dismutans</name>
    <dbReference type="NCBI Taxonomy" id="999894"/>
    <lineage>
        <taxon>Bacteria</taxon>
        <taxon>Pseudomonadati</taxon>
        <taxon>Thermodesulfobacteriota</taxon>
        <taxon>Thermodesulfobacteria</taxon>
        <taxon>Thermodesulfobacteriales</taxon>
        <taxon>Thermodesulfobacteriaceae</taxon>
        <taxon>Thermosulfurimonas</taxon>
    </lineage>
</organism>
<dbReference type="PANTHER" id="PTHR30126">
    <property type="entry name" value="HTH-TYPE TRANSCRIPTIONAL REGULATOR"/>
    <property type="match status" value="1"/>
</dbReference>
<accession>A0A7C3GUJ7</accession>
<feature type="domain" description="HTH lysR-type" evidence="5">
    <location>
        <begin position="2"/>
        <end position="59"/>
    </location>
</feature>
<dbReference type="NCBIfam" id="NF040786">
    <property type="entry name" value="LysR_Sec_metab"/>
    <property type="match status" value="1"/>
</dbReference>
<dbReference type="PANTHER" id="PTHR30126:SF40">
    <property type="entry name" value="HTH-TYPE TRANSCRIPTIONAL REGULATOR GLTR"/>
    <property type="match status" value="1"/>
</dbReference>
<gene>
    <name evidence="6" type="ORF">ENJ40_04175</name>
</gene>
<dbReference type="Pfam" id="PF03466">
    <property type="entry name" value="LysR_substrate"/>
    <property type="match status" value="1"/>
</dbReference>
<keyword evidence="4" id="KW-0804">Transcription</keyword>
<dbReference type="PROSITE" id="PS50931">
    <property type="entry name" value="HTH_LYSR"/>
    <property type="match status" value="1"/>
</dbReference>
<keyword evidence="2" id="KW-0805">Transcription regulation</keyword>
<evidence type="ECO:0000256" key="2">
    <source>
        <dbReference type="ARBA" id="ARBA00023015"/>
    </source>
</evidence>
<dbReference type="Pfam" id="PF00126">
    <property type="entry name" value="HTH_1"/>
    <property type="match status" value="1"/>
</dbReference>
<dbReference type="FunFam" id="1.10.10.10:FF:000001">
    <property type="entry name" value="LysR family transcriptional regulator"/>
    <property type="match status" value="1"/>
</dbReference>
<dbReference type="PRINTS" id="PR00039">
    <property type="entry name" value="HTHLYSR"/>
</dbReference>
<evidence type="ECO:0000256" key="4">
    <source>
        <dbReference type="ARBA" id="ARBA00023163"/>
    </source>
</evidence>
<dbReference type="InterPro" id="IPR000847">
    <property type="entry name" value="LysR_HTH_N"/>
</dbReference>
<dbReference type="Gene3D" id="1.10.10.10">
    <property type="entry name" value="Winged helix-like DNA-binding domain superfamily/Winged helix DNA-binding domain"/>
    <property type="match status" value="1"/>
</dbReference>
<dbReference type="InterPro" id="IPR036388">
    <property type="entry name" value="WH-like_DNA-bd_sf"/>
</dbReference>
<evidence type="ECO:0000313" key="6">
    <source>
        <dbReference type="EMBL" id="HFC97644.1"/>
    </source>
</evidence>
<sequence>MLDLRKLEALVAVMETGSFSRAAEKIHLTQPTISGHIKALEEYFGLRLFDRHTRAVLPTRAARILYEYARKLLFLYREMEREMAYFRGEKTGKLDLGGSTIPGHYLLPRLIASFRKVYPGISVFLKVGDTGEIIERVREGELELGMVGAREEDPELEFKPCCEDEIILIAPPDYSVSPVSLEELPRLPLIAREPGSGTWKTVLRVLEKEGLDTAQIRLVAEMGSTEAVKQAVKAGLGVAFVSRRAVEEEVAKGELRVLPLKNLHIRRHFFLVYPARRTLSPPAQAFLNFQESQLQP</sequence>
<dbReference type="GO" id="GO:0000976">
    <property type="term" value="F:transcription cis-regulatory region binding"/>
    <property type="evidence" value="ECO:0007669"/>
    <property type="project" value="TreeGrafter"/>
</dbReference>
<dbReference type="Gene3D" id="3.40.190.290">
    <property type="match status" value="1"/>
</dbReference>